<accession>A0ABM9DN03</accession>
<evidence type="ECO:0000313" key="2">
    <source>
        <dbReference type="Proteomes" id="UP001152604"/>
    </source>
</evidence>
<dbReference type="EMBL" id="CAKXZS010000011">
    <property type="protein sequence ID" value="CAH2398012.1"/>
    <property type="molecule type" value="Genomic_DNA"/>
</dbReference>
<name>A0ABM9DN03_9HYPH</name>
<dbReference type="Proteomes" id="UP001152604">
    <property type="component" value="Unassembled WGS sequence"/>
</dbReference>
<reference evidence="1" key="1">
    <citation type="submission" date="2022-03" db="EMBL/GenBank/DDBJ databases">
        <authorList>
            <person name="Brunel B."/>
        </authorList>
    </citation>
    <scope>NUCLEOTIDE SEQUENCE</scope>
    <source>
        <strain evidence="1">STM4922sample</strain>
    </source>
</reference>
<proteinExistence type="predicted"/>
<sequence length="62" mass="6465">MSIEGELTVVSAPGPFAQHPLGKPAAFKLANLRQIILPDGEMPEADNFEISAVCGMVLLATG</sequence>
<keyword evidence="2" id="KW-1185">Reference proteome</keyword>
<evidence type="ECO:0000313" key="1">
    <source>
        <dbReference type="EMBL" id="CAH2398012.1"/>
    </source>
</evidence>
<organism evidence="1 2">
    <name type="scientific">Mesorhizobium ventifaucium</name>
    <dbReference type="NCBI Taxonomy" id="666020"/>
    <lineage>
        <taxon>Bacteria</taxon>
        <taxon>Pseudomonadati</taxon>
        <taxon>Pseudomonadota</taxon>
        <taxon>Alphaproteobacteria</taxon>
        <taxon>Hyphomicrobiales</taxon>
        <taxon>Phyllobacteriaceae</taxon>
        <taxon>Mesorhizobium</taxon>
    </lineage>
</organism>
<gene>
    <name evidence="1" type="ORF">MES4922_190580</name>
</gene>
<protein>
    <submittedName>
        <fullName evidence="1">Uncharacterized protein</fullName>
    </submittedName>
</protein>
<comment type="caution">
    <text evidence="1">The sequence shown here is derived from an EMBL/GenBank/DDBJ whole genome shotgun (WGS) entry which is preliminary data.</text>
</comment>